<dbReference type="GO" id="GO:0030915">
    <property type="term" value="C:Smc5-Smc6 complex"/>
    <property type="evidence" value="ECO:0007669"/>
    <property type="project" value="TreeGrafter"/>
</dbReference>
<dbReference type="GO" id="GO:0005524">
    <property type="term" value="F:ATP binding"/>
    <property type="evidence" value="ECO:0007669"/>
    <property type="project" value="UniProtKB-KW"/>
</dbReference>
<evidence type="ECO:0000256" key="10">
    <source>
        <dbReference type="ARBA" id="ARBA00023204"/>
    </source>
</evidence>
<evidence type="ECO:0000313" key="16">
    <source>
        <dbReference type="Proteomes" id="UP000194127"/>
    </source>
</evidence>
<dbReference type="GO" id="GO:0000724">
    <property type="term" value="P:double-strand break repair via homologous recombination"/>
    <property type="evidence" value="ECO:0007669"/>
    <property type="project" value="TreeGrafter"/>
</dbReference>
<dbReference type="GO" id="GO:0005634">
    <property type="term" value="C:nucleus"/>
    <property type="evidence" value="ECO:0007669"/>
    <property type="project" value="UniProtKB-SubCell"/>
</dbReference>
<dbReference type="EMBL" id="KZ110601">
    <property type="protein sequence ID" value="OSX59967.1"/>
    <property type="molecule type" value="Genomic_DNA"/>
</dbReference>
<evidence type="ECO:0000313" key="15">
    <source>
        <dbReference type="EMBL" id="OSX59967.1"/>
    </source>
</evidence>
<evidence type="ECO:0000256" key="4">
    <source>
        <dbReference type="ARBA" id="ARBA00022454"/>
    </source>
</evidence>
<dbReference type="GO" id="GO:0003684">
    <property type="term" value="F:damaged DNA binding"/>
    <property type="evidence" value="ECO:0007669"/>
    <property type="project" value="TreeGrafter"/>
</dbReference>
<dbReference type="SUPFAM" id="SSF52540">
    <property type="entry name" value="P-loop containing nucleoside triphosphate hydrolases"/>
    <property type="match status" value="1"/>
</dbReference>
<evidence type="ECO:0000256" key="2">
    <source>
        <dbReference type="ARBA" id="ARBA00004286"/>
    </source>
</evidence>
<proteinExistence type="inferred from homology"/>
<evidence type="ECO:0000259" key="14">
    <source>
        <dbReference type="Pfam" id="PF02463"/>
    </source>
</evidence>
<keyword evidence="9" id="KW-0233">DNA recombination</keyword>
<organism evidence="15 16">
    <name type="scientific">Postia placenta MAD-698-R-SB12</name>
    <dbReference type="NCBI Taxonomy" id="670580"/>
    <lineage>
        <taxon>Eukaryota</taxon>
        <taxon>Fungi</taxon>
        <taxon>Dikarya</taxon>
        <taxon>Basidiomycota</taxon>
        <taxon>Agaricomycotina</taxon>
        <taxon>Agaricomycetes</taxon>
        <taxon>Polyporales</taxon>
        <taxon>Adustoporiaceae</taxon>
        <taxon>Rhodonia</taxon>
    </lineage>
</organism>
<evidence type="ECO:0000256" key="6">
    <source>
        <dbReference type="ARBA" id="ARBA00022763"/>
    </source>
</evidence>
<keyword evidence="7" id="KW-0067">ATP-binding</keyword>
<evidence type="ECO:0000256" key="7">
    <source>
        <dbReference type="ARBA" id="ARBA00022840"/>
    </source>
</evidence>
<dbReference type="Proteomes" id="UP000194127">
    <property type="component" value="Unassembled WGS sequence"/>
</dbReference>
<evidence type="ECO:0000256" key="8">
    <source>
        <dbReference type="ARBA" id="ARBA00023054"/>
    </source>
</evidence>
<dbReference type="GO" id="GO:0003697">
    <property type="term" value="F:single-stranded DNA binding"/>
    <property type="evidence" value="ECO:0007669"/>
    <property type="project" value="TreeGrafter"/>
</dbReference>
<dbReference type="RefSeq" id="XP_024336761.1">
    <property type="nucleotide sequence ID" value="XM_024482812.1"/>
</dbReference>
<feature type="coiled-coil region" evidence="12">
    <location>
        <begin position="858"/>
        <end position="958"/>
    </location>
</feature>
<feature type="domain" description="RecF/RecN/SMC N-terminal" evidence="14">
    <location>
        <begin position="114"/>
        <end position="1104"/>
    </location>
</feature>
<evidence type="ECO:0000256" key="1">
    <source>
        <dbReference type="ARBA" id="ARBA00004123"/>
    </source>
</evidence>
<feature type="region of interest" description="Disordered" evidence="13">
    <location>
        <begin position="1"/>
        <end position="92"/>
    </location>
</feature>
<keyword evidence="11" id="KW-0539">Nucleus</keyword>
<dbReference type="GeneID" id="36327761"/>
<keyword evidence="4" id="KW-0158">Chromosome</keyword>
<evidence type="ECO:0000256" key="13">
    <source>
        <dbReference type="SAM" id="MobiDB-lite"/>
    </source>
</evidence>
<dbReference type="GO" id="GO:0035861">
    <property type="term" value="C:site of double-strand break"/>
    <property type="evidence" value="ECO:0007669"/>
    <property type="project" value="TreeGrafter"/>
</dbReference>
<dbReference type="PANTHER" id="PTHR19306:SF6">
    <property type="entry name" value="STRUCTURAL MAINTENANCE OF CHROMOSOMES PROTEIN 6"/>
    <property type="match status" value="1"/>
</dbReference>
<dbReference type="Pfam" id="PF02463">
    <property type="entry name" value="SMC_N"/>
    <property type="match status" value="1"/>
</dbReference>
<accession>A0A1X6MUC5</accession>
<keyword evidence="5" id="KW-0547">Nucleotide-binding</keyword>
<dbReference type="STRING" id="670580.A0A1X6MUC5"/>
<keyword evidence="16" id="KW-1185">Reference proteome</keyword>
<dbReference type="PANTHER" id="PTHR19306">
    <property type="entry name" value="STRUCTURAL MAINTENANCE OF CHROMOSOMES 5,6 SMC5, SMC6"/>
    <property type="match status" value="1"/>
</dbReference>
<dbReference type="Gene3D" id="3.40.50.300">
    <property type="entry name" value="P-loop containing nucleotide triphosphate hydrolases"/>
    <property type="match status" value="2"/>
</dbReference>
<keyword evidence="8 12" id="KW-0175">Coiled coil</keyword>
<reference evidence="15 16" key="1">
    <citation type="submission" date="2017-04" db="EMBL/GenBank/DDBJ databases">
        <title>Genome Sequence of the Model Brown-Rot Fungus Postia placenta SB12.</title>
        <authorList>
            <consortium name="DOE Joint Genome Institute"/>
            <person name="Gaskell J."/>
            <person name="Kersten P."/>
            <person name="Larrondo L.F."/>
            <person name="Canessa P."/>
            <person name="Martinez D."/>
            <person name="Hibbett D."/>
            <person name="Schmoll M."/>
            <person name="Kubicek C.P."/>
            <person name="Martinez A.T."/>
            <person name="Yadav J."/>
            <person name="Master E."/>
            <person name="Magnuson J.K."/>
            <person name="James T."/>
            <person name="Yaver D."/>
            <person name="Berka R."/>
            <person name="Labutti K."/>
            <person name="Lipzen A."/>
            <person name="Aerts A."/>
            <person name="Barry K."/>
            <person name="Henrissat B."/>
            <person name="Blanchette R."/>
            <person name="Grigoriev I."/>
            <person name="Cullen D."/>
        </authorList>
    </citation>
    <scope>NUCLEOTIDE SEQUENCE [LARGE SCALE GENOMIC DNA]</scope>
    <source>
        <strain evidence="15 16">MAD-698-R-SB12</strain>
    </source>
</reference>
<evidence type="ECO:0000256" key="9">
    <source>
        <dbReference type="ARBA" id="ARBA00023172"/>
    </source>
</evidence>
<keyword evidence="10" id="KW-0234">DNA repair</keyword>
<comment type="similarity">
    <text evidence="3">Belongs to the SMC family. SMC6 subfamily.</text>
</comment>
<feature type="coiled-coil region" evidence="12">
    <location>
        <begin position="302"/>
        <end position="508"/>
    </location>
</feature>
<evidence type="ECO:0000256" key="3">
    <source>
        <dbReference type="ARBA" id="ARBA00006793"/>
    </source>
</evidence>
<comment type="subcellular location">
    <subcellularLocation>
        <location evidence="2">Chromosome</location>
    </subcellularLocation>
    <subcellularLocation>
        <location evidence="1">Nucleus</location>
    </subcellularLocation>
</comment>
<dbReference type="InterPro" id="IPR003395">
    <property type="entry name" value="RecF/RecN/SMC_N"/>
</dbReference>
<evidence type="ECO:0000256" key="12">
    <source>
        <dbReference type="SAM" id="Coils"/>
    </source>
</evidence>
<keyword evidence="6" id="KW-0227">DNA damage</keyword>
<feature type="coiled-coil region" evidence="12">
    <location>
        <begin position="703"/>
        <end position="808"/>
    </location>
</feature>
<name>A0A1X6MUC5_9APHY</name>
<feature type="compositionally biased region" description="Acidic residues" evidence="13">
    <location>
        <begin position="60"/>
        <end position="91"/>
    </location>
</feature>
<gene>
    <name evidence="15" type="ORF">POSPLADRAFT_1075406</name>
</gene>
<protein>
    <recommendedName>
        <fullName evidence="14">RecF/RecN/SMC N-terminal domain-containing protein</fullName>
    </recommendedName>
</protein>
<evidence type="ECO:0000256" key="11">
    <source>
        <dbReference type="ARBA" id="ARBA00023242"/>
    </source>
</evidence>
<dbReference type="InterPro" id="IPR027417">
    <property type="entry name" value="P-loop_NTPase"/>
</dbReference>
<sequence length="1415" mass="161655">MPKRRAVSIVSDNEDVSRESSSVPKRARTDEDSEQNVEVNARQSTKRERSKGKARRRDEEEAEEEDEDDDDNVGQTAPDEDEEKQFEEENEEVIRERLMSKGKTQGGIAEMGIIESIEMHQFMCHKYLTFTFGPQINFIIGHNGSGKSAVLSALTVALGGKATSTGRGNGLKSFIREGQAVSEVTVVLKNQGEEAYRQNEYGKSIVITRRFTKEGASSYKIRSKDGRVISTKREELSAICDHMNIQVDNPMNILTQDAARQFLSASQPADKYKFFLKGTQLSQLSEEYQTCLENIGQTQKVLTRKSEAIPELEEALEEATSRFQEAHKAREQRHKADELKKELAWAHVAAKEKEMRAKMEEVEAYEADLNGMGEIEHLRGEKSRLQDLIKANKSEIQKKKNEEKSMNDSLTKLRKQIADFEERIAAEKARIEGLTKGKRDETNRKLEKAQLDYAKAESELEALRAEKARELTLMQEIEQQGRAAEAERNKAKERVVQTQEQLTRCNAREKNKLAPFGNNMDQVLKEIERMNWFGNRPVGPFGLYVNVRDAERWAPLMRVQLGGMMSGFAVSDARDRMALDALLKRYGNQNINIVIAEVDLFDYSRGEPPEGIPTVLRTLDVSDEYVLRLLINAMHIEGTLIAPTRREADELLQRVGRGLAWSGDLYTVRRYPEGGGSSNPLQPLRQGDPRQQLFTGGDIAGEKRRWEQEVAAAERELVDWSEKINGLRAQYQQLKQEVQALSSRESRLDRQVKELKALRDTLVLESNEDTPSSVQLLEQAKADLEADKDATIAQFKVLEQRIAELNALQRPLVEKSEKIRKQIQDFEGERSRITKQIEDAVSVRLLAQRSKQYYLEKLQNEENAVKIAQEAADNLQTEFESWTEKAEQYCERFPNPRDADEVQRNLEAVQTALKEREKRHGASVEEMTIEVNKKKAALETAKKELKNMLALNRALKKSVKVRLTKWHDFRRHIALRCKVYFSYHLSNRGYYGKVIFNHVSGTLQLKAGHYCFNDVINSREKDPRSLSGGEKSFSTICLLLSLWESIGCPIRCLDEFDVFMDAVNRRISMKMMIDTANASDRKQYVLITPQDMTNINVGNTVRVHRMSDPERGQAIFRKLKPYAAANNLRLVLLNKRASAIKARGFEFAAFMRWFIETEDIPPFSEIPGTNDTVSLLAHAHELPDETNTLLNSYFRSFVVFDCSQTGLGFPPLPGLYSPLRDPKAVNEETKEFPTWGAIYFTQVITRPDEDADSPGFDEMLPTRKPVHEMEGADPRFMPTTLRMTPEERAEVTDVEAVWRSQKLILGMDVSVFRENVLQAFFECPADDNTGGEMLVWPRVKVHSVWCDLSPGDDVYGGDMLKQIAREYREKGRGRSVEVHRLQEANHFVHWDEPERTTKFLATIMQNEHLQVNNMT</sequence>
<evidence type="ECO:0000256" key="5">
    <source>
        <dbReference type="ARBA" id="ARBA00022741"/>
    </source>
</evidence>
<dbReference type="OrthoDB" id="10072614at2759"/>